<sequence>MALQRDLHVANDWTRVVLESVCPVKSTVLRPEPSLEEEAEEAEEAEDQRGFENAAAMEVAGFVQPLSERGEHCESVSATPLPSPMFDVPSTPLATPLTPLATPILDAESPVLRARPSPKLPPLPTAPAQPPPAFHLPGAKAARDNLWGELEVDVEAAASYACQSQGLSRPRDAKRQQQQKAINAD</sequence>
<feature type="compositionally biased region" description="Polar residues" evidence="1">
    <location>
        <begin position="176"/>
        <end position="185"/>
    </location>
</feature>
<keyword evidence="3" id="KW-1185">Reference proteome</keyword>
<evidence type="ECO:0000256" key="1">
    <source>
        <dbReference type="SAM" id="MobiDB-lite"/>
    </source>
</evidence>
<comment type="caution">
    <text evidence="2">The sequence shown here is derived from an EMBL/GenBank/DDBJ whole genome shotgun (WGS) entry which is preliminary data.</text>
</comment>
<feature type="region of interest" description="Disordered" evidence="1">
    <location>
        <begin position="70"/>
        <end position="94"/>
    </location>
</feature>
<evidence type="ECO:0000313" key="2">
    <source>
        <dbReference type="EMBL" id="CAE7400996.1"/>
    </source>
</evidence>
<feature type="region of interest" description="Disordered" evidence="1">
    <location>
        <begin position="29"/>
        <end position="48"/>
    </location>
</feature>
<feature type="compositionally biased region" description="Pro residues" evidence="1">
    <location>
        <begin position="118"/>
        <end position="134"/>
    </location>
</feature>
<evidence type="ECO:0000313" key="3">
    <source>
        <dbReference type="Proteomes" id="UP000604046"/>
    </source>
</evidence>
<accession>A0A812QS81</accession>
<feature type="region of interest" description="Disordered" evidence="1">
    <location>
        <begin position="114"/>
        <end position="138"/>
    </location>
</feature>
<reference evidence="2" key="1">
    <citation type="submission" date="2021-02" db="EMBL/GenBank/DDBJ databases">
        <authorList>
            <person name="Dougan E. K."/>
            <person name="Rhodes N."/>
            <person name="Thang M."/>
            <person name="Chan C."/>
        </authorList>
    </citation>
    <scope>NUCLEOTIDE SEQUENCE</scope>
</reference>
<name>A0A812QS81_9DINO</name>
<dbReference type="Proteomes" id="UP000604046">
    <property type="component" value="Unassembled WGS sequence"/>
</dbReference>
<dbReference type="AlphaFoldDB" id="A0A812QS81"/>
<gene>
    <name evidence="2" type="primary">TAF1</name>
    <name evidence="2" type="ORF">SNAT2548_LOCUS21828</name>
</gene>
<feature type="region of interest" description="Disordered" evidence="1">
    <location>
        <begin position="162"/>
        <end position="185"/>
    </location>
</feature>
<dbReference type="EMBL" id="CAJNDS010002264">
    <property type="protein sequence ID" value="CAE7400996.1"/>
    <property type="molecule type" value="Genomic_DNA"/>
</dbReference>
<feature type="compositionally biased region" description="Acidic residues" evidence="1">
    <location>
        <begin position="34"/>
        <end position="46"/>
    </location>
</feature>
<protein>
    <submittedName>
        <fullName evidence="2">TAF1 protein</fullName>
    </submittedName>
</protein>
<organism evidence="2 3">
    <name type="scientific">Symbiodinium natans</name>
    <dbReference type="NCBI Taxonomy" id="878477"/>
    <lineage>
        <taxon>Eukaryota</taxon>
        <taxon>Sar</taxon>
        <taxon>Alveolata</taxon>
        <taxon>Dinophyceae</taxon>
        <taxon>Suessiales</taxon>
        <taxon>Symbiodiniaceae</taxon>
        <taxon>Symbiodinium</taxon>
    </lineage>
</organism>
<proteinExistence type="predicted"/>